<dbReference type="EMBL" id="CAKMRJ010001112">
    <property type="protein sequence ID" value="CAH1422070.1"/>
    <property type="molecule type" value="Genomic_DNA"/>
</dbReference>
<feature type="compositionally biased region" description="Polar residues" evidence="1">
    <location>
        <begin position="1"/>
        <end position="17"/>
    </location>
</feature>
<evidence type="ECO:0000313" key="3">
    <source>
        <dbReference type="Proteomes" id="UP001157418"/>
    </source>
</evidence>
<accession>A0AAU9MJH3</accession>
<keyword evidence="3" id="KW-1185">Reference proteome</keyword>
<name>A0AAU9MJH3_9ASTR</name>
<organism evidence="2 3">
    <name type="scientific">Lactuca virosa</name>
    <dbReference type="NCBI Taxonomy" id="75947"/>
    <lineage>
        <taxon>Eukaryota</taxon>
        <taxon>Viridiplantae</taxon>
        <taxon>Streptophyta</taxon>
        <taxon>Embryophyta</taxon>
        <taxon>Tracheophyta</taxon>
        <taxon>Spermatophyta</taxon>
        <taxon>Magnoliopsida</taxon>
        <taxon>eudicotyledons</taxon>
        <taxon>Gunneridae</taxon>
        <taxon>Pentapetalae</taxon>
        <taxon>asterids</taxon>
        <taxon>campanulids</taxon>
        <taxon>Asterales</taxon>
        <taxon>Asteraceae</taxon>
        <taxon>Cichorioideae</taxon>
        <taxon>Cichorieae</taxon>
        <taxon>Lactucinae</taxon>
        <taxon>Lactuca</taxon>
    </lineage>
</organism>
<dbReference type="AlphaFoldDB" id="A0AAU9MJH3"/>
<evidence type="ECO:0000313" key="2">
    <source>
        <dbReference type="EMBL" id="CAH1422070.1"/>
    </source>
</evidence>
<protein>
    <submittedName>
        <fullName evidence="2">Uncharacterized protein</fullName>
    </submittedName>
</protein>
<feature type="region of interest" description="Disordered" evidence="1">
    <location>
        <begin position="1"/>
        <end position="52"/>
    </location>
</feature>
<reference evidence="2 3" key="1">
    <citation type="submission" date="2022-01" db="EMBL/GenBank/DDBJ databases">
        <authorList>
            <person name="Xiong W."/>
            <person name="Schranz E."/>
        </authorList>
    </citation>
    <scope>NUCLEOTIDE SEQUENCE [LARGE SCALE GENOMIC DNA]</scope>
</reference>
<gene>
    <name evidence="2" type="ORF">LVIROSA_LOCUS9429</name>
</gene>
<comment type="caution">
    <text evidence="2">The sequence shown here is derived from an EMBL/GenBank/DDBJ whole genome shotgun (WGS) entry which is preliminary data.</text>
</comment>
<sequence length="72" mass="8046">MLNQIQGVSGRGSSTKQGGDEQEEIKNEDYRTDNEAFGSGKDKAKETVGVENQKEAIDDPNLYWLELTFSFT</sequence>
<dbReference type="Proteomes" id="UP001157418">
    <property type="component" value="Unassembled WGS sequence"/>
</dbReference>
<evidence type="ECO:0000256" key="1">
    <source>
        <dbReference type="SAM" id="MobiDB-lite"/>
    </source>
</evidence>
<feature type="compositionally biased region" description="Basic and acidic residues" evidence="1">
    <location>
        <begin position="24"/>
        <end position="52"/>
    </location>
</feature>
<proteinExistence type="predicted"/>